<protein>
    <submittedName>
        <fullName evidence="1">Uncharacterized protein</fullName>
    </submittedName>
</protein>
<accession>A0AAC8TAY3</accession>
<sequence>MMVRMGVDANALKEGGAMGFNLGIEERRWGVSTHFTALTLNTDDGSKGKDHINLADVALTFAPLAGEHGRLRMEAGVAMARAPGITFIGPSLAMSFERCLFGPFDVEGRLQWVPLPHLQLDGQAALAMHLGTLTLRAGWRGLLLDDRGHLDGVVHRDKLGGPFAGIGLHF</sequence>
<organism evidence="1 2">
    <name type="scientific">Archangium gephyra</name>
    <dbReference type="NCBI Taxonomy" id="48"/>
    <lineage>
        <taxon>Bacteria</taxon>
        <taxon>Pseudomonadati</taxon>
        <taxon>Myxococcota</taxon>
        <taxon>Myxococcia</taxon>
        <taxon>Myxococcales</taxon>
        <taxon>Cystobacterineae</taxon>
        <taxon>Archangiaceae</taxon>
        <taxon>Archangium</taxon>
    </lineage>
</organism>
<dbReference type="KEGG" id="age:AA314_00694"/>
<name>A0AAC8TAY3_9BACT</name>
<dbReference type="Proteomes" id="UP000035579">
    <property type="component" value="Chromosome"/>
</dbReference>
<evidence type="ECO:0000313" key="1">
    <source>
        <dbReference type="EMBL" id="AKI99067.1"/>
    </source>
</evidence>
<proteinExistence type="predicted"/>
<evidence type="ECO:0000313" key="2">
    <source>
        <dbReference type="Proteomes" id="UP000035579"/>
    </source>
</evidence>
<gene>
    <name evidence="1" type="ORF">AA314_00694</name>
</gene>
<dbReference type="EMBL" id="CP011509">
    <property type="protein sequence ID" value="AKI99067.1"/>
    <property type="molecule type" value="Genomic_DNA"/>
</dbReference>
<dbReference type="AlphaFoldDB" id="A0AAC8TAY3"/>
<reference evidence="1 2" key="1">
    <citation type="submission" date="2015-05" db="EMBL/GenBank/DDBJ databases">
        <title>Genome assembly of Archangium gephyra DSM 2261.</title>
        <authorList>
            <person name="Sharma G."/>
            <person name="Subramanian S."/>
        </authorList>
    </citation>
    <scope>NUCLEOTIDE SEQUENCE [LARGE SCALE GENOMIC DNA]</scope>
    <source>
        <strain evidence="1 2">DSM 2261</strain>
    </source>
</reference>